<organism evidence="1">
    <name type="scientific">Arundo donax</name>
    <name type="common">Giant reed</name>
    <name type="synonym">Donax arundinaceus</name>
    <dbReference type="NCBI Taxonomy" id="35708"/>
    <lineage>
        <taxon>Eukaryota</taxon>
        <taxon>Viridiplantae</taxon>
        <taxon>Streptophyta</taxon>
        <taxon>Embryophyta</taxon>
        <taxon>Tracheophyta</taxon>
        <taxon>Spermatophyta</taxon>
        <taxon>Magnoliopsida</taxon>
        <taxon>Liliopsida</taxon>
        <taxon>Poales</taxon>
        <taxon>Poaceae</taxon>
        <taxon>PACMAD clade</taxon>
        <taxon>Arundinoideae</taxon>
        <taxon>Arundineae</taxon>
        <taxon>Arundo</taxon>
    </lineage>
</organism>
<name>A0A0A9CUN7_ARUDO</name>
<evidence type="ECO:0000313" key="1">
    <source>
        <dbReference type="EMBL" id="JAD78113.1"/>
    </source>
</evidence>
<protein>
    <submittedName>
        <fullName evidence="1">Uncharacterized protein</fullName>
    </submittedName>
</protein>
<dbReference type="AlphaFoldDB" id="A0A0A9CUN7"/>
<accession>A0A0A9CUN7</accession>
<reference evidence="1" key="1">
    <citation type="submission" date="2014-09" db="EMBL/GenBank/DDBJ databases">
        <authorList>
            <person name="Magalhaes I.L.F."/>
            <person name="Oliveira U."/>
            <person name="Santos F.R."/>
            <person name="Vidigal T.H.D.A."/>
            <person name="Brescovit A.D."/>
            <person name="Santos A.J."/>
        </authorList>
    </citation>
    <scope>NUCLEOTIDE SEQUENCE</scope>
    <source>
        <tissue evidence="1">Shoot tissue taken approximately 20 cm above the soil surface</tissue>
    </source>
</reference>
<proteinExistence type="predicted"/>
<sequence>MQSCSRNIVLASEDALNFFLKGKRTVKWINGLWIEQLRKLSQSLVICQRIRA</sequence>
<dbReference type="EMBL" id="GBRH01219782">
    <property type="protein sequence ID" value="JAD78113.1"/>
    <property type="molecule type" value="Transcribed_RNA"/>
</dbReference>
<reference evidence="1" key="2">
    <citation type="journal article" date="2015" name="Data Brief">
        <title>Shoot transcriptome of the giant reed, Arundo donax.</title>
        <authorList>
            <person name="Barrero R.A."/>
            <person name="Guerrero F.D."/>
            <person name="Moolhuijzen P."/>
            <person name="Goolsby J.A."/>
            <person name="Tidwell J."/>
            <person name="Bellgard S.E."/>
            <person name="Bellgard M.I."/>
        </authorList>
    </citation>
    <scope>NUCLEOTIDE SEQUENCE</scope>
    <source>
        <tissue evidence="1">Shoot tissue taken approximately 20 cm above the soil surface</tissue>
    </source>
</reference>